<evidence type="ECO:0000256" key="1">
    <source>
        <dbReference type="ARBA" id="ARBA00004613"/>
    </source>
</evidence>
<dbReference type="OMA" id="TAFFKTW"/>
<dbReference type="InterPro" id="IPR009079">
    <property type="entry name" value="4_helix_cytokine-like_core"/>
</dbReference>
<sequence>MGLPFSEPGFRLPEVTLVGLPSSSIGYLAWRGLTDSERLAVNYRAYSLQLEYLQLVLDDLQALGLGRGPGQLTEQLTFTRTQLQGLVANLRSLLEALAQPLPTLGEPLDSEAYGSSDFERKLRGYIVCREYARWIKRTLRDLTLLSNSFPA</sequence>
<evidence type="ECO:0000256" key="2">
    <source>
        <dbReference type="ARBA" id="ARBA00007432"/>
    </source>
</evidence>
<evidence type="ECO:0000313" key="5">
    <source>
        <dbReference type="EMBL" id="GCC38969.1"/>
    </source>
</evidence>
<protein>
    <recommendedName>
        <fullName evidence="7">Ciliary neurotrophic factor</fullName>
    </recommendedName>
</protein>
<name>A0A401T8J3_CHIPU</name>
<dbReference type="OrthoDB" id="9948731at2759"/>
<dbReference type="InterPro" id="IPR010681">
    <property type="entry name" value="PRF/CT"/>
</dbReference>
<gene>
    <name evidence="5" type="ORF">chiPu_0022810</name>
</gene>
<dbReference type="PANTHER" id="PTHR21353">
    <property type="match status" value="1"/>
</dbReference>
<dbReference type="GO" id="GO:0005615">
    <property type="term" value="C:extracellular space"/>
    <property type="evidence" value="ECO:0007669"/>
    <property type="project" value="UniProtKB-KW"/>
</dbReference>
<dbReference type="Gene3D" id="1.20.1250.10">
    <property type="match status" value="1"/>
</dbReference>
<comment type="subcellular location">
    <subcellularLocation>
        <location evidence="1">Secreted</location>
    </subcellularLocation>
</comment>
<evidence type="ECO:0008006" key="7">
    <source>
        <dbReference type="Google" id="ProtNLM"/>
    </source>
</evidence>
<comment type="caution">
    <text evidence="5">The sequence shown here is derived from an EMBL/GenBank/DDBJ whole genome shotgun (WGS) entry which is preliminary data.</text>
</comment>
<comment type="similarity">
    <text evidence="2">Belongs to the IL-6 superfamily.</text>
</comment>
<evidence type="ECO:0000256" key="3">
    <source>
        <dbReference type="ARBA" id="ARBA00022514"/>
    </source>
</evidence>
<evidence type="ECO:0000313" key="6">
    <source>
        <dbReference type="Proteomes" id="UP000287033"/>
    </source>
</evidence>
<keyword evidence="6" id="KW-1185">Reference proteome</keyword>
<dbReference type="EMBL" id="BEZZ01011495">
    <property type="protein sequence ID" value="GCC38969.1"/>
    <property type="molecule type" value="Genomic_DNA"/>
</dbReference>
<dbReference type="PANTHER" id="PTHR21353:SF8">
    <property type="entry name" value="CARDIOTROPHIN-2"/>
    <property type="match status" value="1"/>
</dbReference>
<organism evidence="5 6">
    <name type="scientific">Chiloscyllium punctatum</name>
    <name type="common">Brownbanded bambooshark</name>
    <name type="synonym">Hemiscyllium punctatum</name>
    <dbReference type="NCBI Taxonomy" id="137246"/>
    <lineage>
        <taxon>Eukaryota</taxon>
        <taxon>Metazoa</taxon>
        <taxon>Chordata</taxon>
        <taxon>Craniata</taxon>
        <taxon>Vertebrata</taxon>
        <taxon>Chondrichthyes</taxon>
        <taxon>Elasmobranchii</taxon>
        <taxon>Galeomorphii</taxon>
        <taxon>Galeoidea</taxon>
        <taxon>Orectolobiformes</taxon>
        <taxon>Hemiscylliidae</taxon>
        <taxon>Chiloscyllium</taxon>
    </lineage>
</organism>
<dbReference type="Proteomes" id="UP000287033">
    <property type="component" value="Unassembled WGS sequence"/>
</dbReference>
<reference evidence="5 6" key="1">
    <citation type="journal article" date="2018" name="Nat. Ecol. Evol.">
        <title>Shark genomes provide insights into elasmobranch evolution and the origin of vertebrates.</title>
        <authorList>
            <person name="Hara Y"/>
            <person name="Yamaguchi K"/>
            <person name="Onimaru K"/>
            <person name="Kadota M"/>
            <person name="Koyanagi M"/>
            <person name="Keeley SD"/>
            <person name="Tatsumi K"/>
            <person name="Tanaka K"/>
            <person name="Motone F"/>
            <person name="Kageyama Y"/>
            <person name="Nozu R"/>
            <person name="Adachi N"/>
            <person name="Nishimura O"/>
            <person name="Nakagawa R"/>
            <person name="Tanegashima C"/>
            <person name="Kiyatake I"/>
            <person name="Matsumoto R"/>
            <person name="Murakumo K"/>
            <person name="Nishida K"/>
            <person name="Terakita A"/>
            <person name="Kuratani S"/>
            <person name="Sato K"/>
            <person name="Hyodo S Kuraku.S."/>
        </authorList>
    </citation>
    <scope>NUCLEOTIDE SEQUENCE [LARGE SCALE GENOMIC DNA]</scope>
</reference>
<dbReference type="GO" id="GO:0007166">
    <property type="term" value="P:cell surface receptor signaling pathway"/>
    <property type="evidence" value="ECO:0007669"/>
    <property type="project" value="TreeGrafter"/>
</dbReference>
<dbReference type="GO" id="GO:0005125">
    <property type="term" value="F:cytokine activity"/>
    <property type="evidence" value="ECO:0007669"/>
    <property type="project" value="UniProtKB-KW"/>
</dbReference>
<dbReference type="STRING" id="137246.A0A401T8J3"/>
<dbReference type="Pfam" id="PF06875">
    <property type="entry name" value="PRF"/>
    <property type="match status" value="1"/>
</dbReference>
<dbReference type="AlphaFoldDB" id="A0A401T8J3"/>
<dbReference type="SUPFAM" id="SSF47266">
    <property type="entry name" value="4-helical cytokines"/>
    <property type="match status" value="1"/>
</dbReference>
<evidence type="ECO:0000256" key="4">
    <source>
        <dbReference type="ARBA" id="ARBA00022525"/>
    </source>
</evidence>
<proteinExistence type="inferred from homology"/>
<keyword evidence="4" id="KW-0964">Secreted</keyword>
<accession>A0A401T8J3</accession>
<keyword evidence="3" id="KW-0202">Cytokine</keyword>